<dbReference type="SMART" id="SM00347">
    <property type="entry name" value="HTH_MARR"/>
    <property type="match status" value="1"/>
</dbReference>
<dbReference type="InterPro" id="IPR052526">
    <property type="entry name" value="HTH-type_Bedaq_tolerance"/>
</dbReference>
<dbReference type="Proteomes" id="UP000061018">
    <property type="component" value="Chromosome"/>
</dbReference>
<organism evidence="2 3">
    <name type="scientific">Streptomyces ambofaciens (strain ATCC 23877 / 3486 / DSM 40053 / JCM 4204 / NBRC 12836 / NRRL B-2516)</name>
    <dbReference type="NCBI Taxonomy" id="278992"/>
    <lineage>
        <taxon>Bacteria</taxon>
        <taxon>Bacillati</taxon>
        <taxon>Actinomycetota</taxon>
        <taxon>Actinomycetes</taxon>
        <taxon>Kitasatosporales</taxon>
        <taxon>Streptomycetaceae</taxon>
        <taxon>Streptomyces</taxon>
    </lineage>
</organism>
<dbReference type="InterPro" id="IPR036390">
    <property type="entry name" value="WH_DNA-bd_sf"/>
</dbReference>
<dbReference type="InterPro" id="IPR000835">
    <property type="entry name" value="HTH_MarR-typ"/>
</dbReference>
<dbReference type="PANTHER" id="PTHR39515:SF2">
    <property type="entry name" value="HTH-TYPE TRANSCRIPTIONAL REGULATOR RV0880"/>
    <property type="match status" value="1"/>
</dbReference>
<sequence>MRAGAGALRGNDQAKLCSLNWTVLPVGFTVNGMDAHAAGRGFGPGAAGPGEDVSDTAARAAHELRVVFSRLRRRIREVARDEDLTPSQVSALTLVGKDGAATASALASAEGVRPQSMAATLAALDRHGLIRRSPDPEDGRRQLVTLTEAGRARLEGDRQVREEWLARAFQDRCTEEERDTVLRALVLLDRLTRPDPGASRTT</sequence>
<feature type="domain" description="HTH marR-type" evidence="1">
    <location>
        <begin position="57"/>
        <end position="190"/>
    </location>
</feature>
<dbReference type="STRING" id="1889.SAM40697_6115"/>
<gene>
    <name evidence="2" type="ORF">SAM23877_6782</name>
</gene>
<dbReference type="InterPro" id="IPR036388">
    <property type="entry name" value="WH-like_DNA-bd_sf"/>
</dbReference>
<dbReference type="Gene3D" id="1.10.287.100">
    <property type="match status" value="1"/>
</dbReference>
<protein>
    <submittedName>
        <fullName evidence="2">Putative MarR-family regulatory protein</fullName>
    </submittedName>
</protein>
<dbReference type="AlphaFoldDB" id="A0A0K2B422"/>
<evidence type="ECO:0000313" key="2">
    <source>
        <dbReference type="EMBL" id="AKZ59827.1"/>
    </source>
</evidence>
<dbReference type="SUPFAM" id="SSF46785">
    <property type="entry name" value="Winged helix' DNA-binding domain"/>
    <property type="match status" value="1"/>
</dbReference>
<accession>A0A0K2B422</accession>
<dbReference type="GO" id="GO:0003700">
    <property type="term" value="F:DNA-binding transcription factor activity"/>
    <property type="evidence" value="ECO:0007669"/>
    <property type="project" value="InterPro"/>
</dbReference>
<proteinExistence type="predicted"/>
<dbReference type="Pfam" id="PF01047">
    <property type="entry name" value="MarR"/>
    <property type="match status" value="1"/>
</dbReference>
<evidence type="ECO:0000313" key="3">
    <source>
        <dbReference type="Proteomes" id="UP000061018"/>
    </source>
</evidence>
<dbReference type="KEGG" id="samb:SAM23877_6782"/>
<evidence type="ECO:0000259" key="1">
    <source>
        <dbReference type="PROSITE" id="PS50995"/>
    </source>
</evidence>
<name>A0A0K2B422_STRA7</name>
<dbReference type="Gene3D" id="1.10.10.10">
    <property type="entry name" value="Winged helix-like DNA-binding domain superfamily/Winged helix DNA-binding domain"/>
    <property type="match status" value="1"/>
</dbReference>
<dbReference type="PROSITE" id="PS50995">
    <property type="entry name" value="HTH_MARR_2"/>
    <property type="match status" value="1"/>
</dbReference>
<dbReference type="PANTHER" id="PTHR39515">
    <property type="entry name" value="CONSERVED PROTEIN"/>
    <property type="match status" value="1"/>
</dbReference>
<reference evidence="3" key="1">
    <citation type="journal article" date="2015" name="J. Biotechnol.">
        <title>Complete genome sequence of Streptomyces ambofaciens ATCC 23877, the spiramycin producer.</title>
        <authorList>
            <person name="Thibessard A."/>
            <person name="Haas D."/>
            <person name="Gerbaud C."/>
            <person name="Aigle B."/>
            <person name="Lautru S."/>
            <person name="Pernodet J.L."/>
            <person name="Leblond P."/>
        </authorList>
    </citation>
    <scope>NUCLEOTIDE SEQUENCE [LARGE SCALE GENOMIC DNA]</scope>
    <source>
        <strain evidence="3">ATCC 23877 / 3486 / DSM 40053 / JCM 4204 / NBRC 12836 / NRRL B-2516</strain>
    </source>
</reference>
<dbReference type="EMBL" id="CP012382">
    <property type="protein sequence ID" value="AKZ59827.1"/>
    <property type="molecule type" value="Genomic_DNA"/>
</dbReference>